<dbReference type="Gene3D" id="3.40.50.80">
    <property type="entry name" value="Nucleotide-binding domain of ferredoxin-NADP reductase (FNR) module"/>
    <property type="match status" value="1"/>
</dbReference>
<dbReference type="GO" id="GO:0006826">
    <property type="term" value="P:iron ion transport"/>
    <property type="evidence" value="ECO:0007669"/>
    <property type="project" value="TreeGrafter"/>
</dbReference>
<dbReference type="InterPro" id="IPR051410">
    <property type="entry name" value="Ferric/Cupric_Reductase"/>
</dbReference>
<dbReference type="GO" id="GO:0015677">
    <property type="term" value="P:copper ion import"/>
    <property type="evidence" value="ECO:0007669"/>
    <property type="project" value="TreeGrafter"/>
</dbReference>
<evidence type="ECO:0000313" key="3">
    <source>
        <dbReference type="Proteomes" id="UP001147746"/>
    </source>
</evidence>
<organism evidence="2 3">
    <name type="scientific">Penicillium atrosanguineum</name>
    <dbReference type="NCBI Taxonomy" id="1132637"/>
    <lineage>
        <taxon>Eukaryota</taxon>
        <taxon>Fungi</taxon>
        <taxon>Dikarya</taxon>
        <taxon>Ascomycota</taxon>
        <taxon>Pezizomycotina</taxon>
        <taxon>Eurotiomycetes</taxon>
        <taxon>Eurotiomycetidae</taxon>
        <taxon>Eurotiales</taxon>
        <taxon>Aspergillaceae</taxon>
        <taxon>Penicillium</taxon>
    </lineage>
</organism>
<reference evidence="2" key="1">
    <citation type="submission" date="2022-12" db="EMBL/GenBank/DDBJ databases">
        <authorList>
            <person name="Petersen C."/>
        </authorList>
    </citation>
    <scope>NUCLEOTIDE SEQUENCE</scope>
    <source>
        <strain evidence="2">IBT 21472</strain>
    </source>
</reference>
<name>A0A9W9UCL0_9EURO</name>
<proteinExistence type="predicted"/>
<sequence length="253" mass="29409">MWPSGGVLWVEVRLPYRRDVRPGQFVQVWVPCAGCRVFTQLALLYVVVAEREKTTRESTIRMVARPQRGLIDILYRSSFTRPRPVAILGPYGRPHNFAPYGTIVFAVEDIGIFRALSYIGMLVEDSRKRQVMARKVEIVWQRDKAFENPEWFKIWRQELMDLDYNSFELQTEAINQARLPRKIGERILVYNRSVDFTEEISRCLDEQCGEMAVAVCAGSHARECVKKAVQLHPYKRAQIVELDMGPYHTWPST</sequence>
<comment type="caution">
    <text evidence="2">The sequence shown here is derived from an EMBL/GenBank/DDBJ whole genome shotgun (WGS) entry which is preliminary data.</text>
</comment>
<dbReference type="GO" id="GO:0000293">
    <property type="term" value="F:ferric-chelate reductase activity"/>
    <property type="evidence" value="ECO:0007669"/>
    <property type="project" value="TreeGrafter"/>
</dbReference>
<keyword evidence="3" id="KW-1185">Reference proteome</keyword>
<accession>A0A9W9UCL0</accession>
<dbReference type="PANTHER" id="PTHR32361">
    <property type="entry name" value="FERRIC/CUPRIC REDUCTASE TRANSMEMBRANE COMPONENT"/>
    <property type="match status" value="1"/>
</dbReference>
<dbReference type="EMBL" id="JAPZBO010000001">
    <property type="protein sequence ID" value="KAJ5330514.1"/>
    <property type="molecule type" value="Genomic_DNA"/>
</dbReference>
<dbReference type="GO" id="GO:0006879">
    <property type="term" value="P:intracellular iron ion homeostasis"/>
    <property type="evidence" value="ECO:0007669"/>
    <property type="project" value="TreeGrafter"/>
</dbReference>
<dbReference type="AlphaFoldDB" id="A0A9W9UCL0"/>
<dbReference type="GO" id="GO:0005886">
    <property type="term" value="C:plasma membrane"/>
    <property type="evidence" value="ECO:0007669"/>
    <property type="project" value="TreeGrafter"/>
</dbReference>
<dbReference type="InterPro" id="IPR039261">
    <property type="entry name" value="FNR_nucleotide-bd"/>
</dbReference>
<keyword evidence="1" id="KW-0813">Transport</keyword>
<evidence type="ECO:0000256" key="1">
    <source>
        <dbReference type="ARBA" id="ARBA00022448"/>
    </source>
</evidence>
<protein>
    <recommendedName>
        <fullName evidence="4">FAD-binding FR-type domain-containing protein</fullName>
    </recommendedName>
</protein>
<reference evidence="2" key="2">
    <citation type="journal article" date="2023" name="IMA Fungus">
        <title>Comparative genomic study of the Penicillium genus elucidates a diverse pangenome and 15 lateral gene transfer events.</title>
        <authorList>
            <person name="Petersen C."/>
            <person name="Sorensen T."/>
            <person name="Nielsen M.R."/>
            <person name="Sondergaard T.E."/>
            <person name="Sorensen J.L."/>
            <person name="Fitzpatrick D.A."/>
            <person name="Frisvad J.C."/>
            <person name="Nielsen K.L."/>
        </authorList>
    </citation>
    <scope>NUCLEOTIDE SEQUENCE</scope>
    <source>
        <strain evidence="2">IBT 21472</strain>
    </source>
</reference>
<dbReference type="PANTHER" id="PTHR32361:SF26">
    <property type="entry name" value="FAD-BINDING 8 DOMAIN-CONTAINING PROTEIN-RELATED"/>
    <property type="match status" value="1"/>
</dbReference>
<gene>
    <name evidence="2" type="ORF">N7476_000297</name>
</gene>
<evidence type="ECO:0000313" key="2">
    <source>
        <dbReference type="EMBL" id="KAJ5330514.1"/>
    </source>
</evidence>
<evidence type="ECO:0008006" key="4">
    <source>
        <dbReference type="Google" id="ProtNLM"/>
    </source>
</evidence>
<dbReference type="Proteomes" id="UP001147746">
    <property type="component" value="Unassembled WGS sequence"/>
</dbReference>